<dbReference type="InterPro" id="IPR002110">
    <property type="entry name" value="Ankyrin_rpt"/>
</dbReference>
<dbReference type="PROSITE" id="PS50088">
    <property type="entry name" value="ANK_REPEAT"/>
    <property type="match status" value="2"/>
</dbReference>
<evidence type="ECO:0000256" key="2">
    <source>
        <dbReference type="ARBA" id="ARBA00023043"/>
    </source>
</evidence>
<dbReference type="SUPFAM" id="SSF48403">
    <property type="entry name" value="Ankyrin repeat"/>
    <property type="match status" value="1"/>
</dbReference>
<name>A0A1W2FP07_KIBAR</name>
<dbReference type="SMART" id="SM00248">
    <property type="entry name" value="ANK"/>
    <property type="match status" value="3"/>
</dbReference>
<accession>A0A1W2FP07</accession>
<gene>
    <name evidence="4" type="ORF">SAMN05661093_07913</name>
</gene>
<dbReference type="Gene3D" id="1.25.40.20">
    <property type="entry name" value="Ankyrin repeat-containing domain"/>
    <property type="match status" value="1"/>
</dbReference>
<evidence type="ECO:0000256" key="1">
    <source>
        <dbReference type="ARBA" id="ARBA00022737"/>
    </source>
</evidence>
<dbReference type="AlphaFoldDB" id="A0A1W2FP07"/>
<evidence type="ECO:0000313" key="4">
    <source>
        <dbReference type="EMBL" id="SMD23338.1"/>
    </source>
</evidence>
<reference evidence="4 5" key="1">
    <citation type="submission" date="2017-04" db="EMBL/GenBank/DDBJ databases">
        <authorList>
            <person name="Afonso C.L."/>
            <person name="Miller P.J."/>
            <person name="Scott M.A."/>
            <person name="Spackman E."/>
            <person name="Goraichik I."/>
            <person name="Dimitrov K.M."/>
            <person name="Suarez D.L."/>
            <person name="Swayne D.E."/>
        </authorList>
    </citation>
    <scope>NUCLEOTIDE SEQUENCE [LARGE SCALE GENOMIC DNA]</scope>
    <source>
        <strain evidence="4 5">DSM 43828</strain>
    </source>
</reference>
<dbReference type="PROSITE" id="PS50297">
    <property type="entry name" value="ANK_REP_REGION"/>
    <property type="match status" value="1"/>
</dbReference>
<dbReference type="Gene3D" id="2.130.10.10">
    <property type="entry name" value="YVTN repeat-like/Quinoprotein amine dehydrogenase"/>
    <property type="match status" value="1"/>
</dbReference>
<proteinExistence type="predicted"/>
<dbReference type="EMBL" id="FWXV01000009">
    <property type="protein sequence ID" value="SMD23338.1"/>
    <property type="molecule type" value="Genomic_DNA"/>
</dbReference>
<organism evidence="4 5">
    <name type="scientific">Kibdelosporangium aridum</name>
    <dbReference type="NCBI Taxonomy" id="2030"/>
    <lineage>
        <taxon>Bacteria</taxon>
        <taxon>Bacillati</taxon>
        <taxon>Actinomycetota</taxon>
        <taxon>Actinomycetes</taxon>
        <taxon>Pseudonocardiales</taxon>
        <taxon>Pseudonocardiaceae</taxon>
        <taxon>Kibdelosporangium</taxon>
    </lineage>
</organism>
<keyword evidence="1" id="KW-0677">Repeat</keyword>
<keyword evidence="2 3" id="KW-0040">ANK repeat</keyword>
<sequence length="442" mass="47473">MVAGFAGRLIDPGPNVTAVDLHSAVASGDADAVRALLATGAALSVTDDDGNTPLEIAQDPDIARLLISAGAPVRTTGDTSPLHRAVEFGWTDVADMLLERGADPGSRDEFGDLPQDLLPAGPSELRERMARRLRYHGRSARLGLDEVEHGPQQTVAIRPHRAEALTTMYRGTVLVRWELEPKIKPLEIMRVGSRTDLRGPVGSFTGPLVAFAGEKSVQLRQWAAVRLTHELPDVPTGCLAMSPDGDQLAIGGNQKLRIVDTVTGATLASDEDIDHADWEGLGDARVTPQFSPDGRRLAVGNSMRGSWWLTVLDIGRDGHLRHRYDRRDPQPWSSEVSGTLRFSPDGELIAMWVHPTGVVATRSGTGETAWNHQIESRTGTLCFTGDGRTLAVGTAAGVSWLDAYTGRPRGRETTFGAVNDIAFADHCGMLAATSTGLHRLMG</sequence>
<dbReference type="InterPro" id="IPR036770">
    <property type="entry name" value="Ankyrin_rpt-contain_sf"/>
</dbReference>
<dbReference type="Proteomes" id="UP000192674">
    <property type="component" value="Unassembled WGS sequence"/>
</dbReference>
<dbReference type="InterPro" id="IPR015943">
    <property type="entry name" value="WD40/YVTN_repeat-like_dom_sf"/>
</dbReference>
<feature type="repeat" description="ANK" evidence="3">
    <location>
        <begin position="21"/>
        <end position="48"/>
    </location>
</feature>
<evidence type="ECO:0000256" key="3">
    <source>
        <dbReference type="PROSITE-ProRule" id="PRU00023"/>
    </source>
</evidence>
<dbReference type="Pfam" id="PF12796">
    <property type="entry name" value="Ank_2"/>
    <property type="match status" value="1"/>
</dbReference>
<dbReference type="SUPFAM" id="SSF69322">
    <property type="entry name" value="Tricorn protease domain 2"/>
    <property type="match status" value="1"/>
</dbReference>
<protein>
    <submittedName>
        <fullName evidence="4">Ankyrin repeat-containing protein</fullName>
    </submittedName>
</protein>
<keyword evidence="5" id="KW-1185">Reference proteome</keyword>
<dbReference type="PANTHER" id="PTHR24171">
    <property type="entry name" value="ANKYRIN REPEAT DOMAIN-CONTAINING PROTEIN 39-RELATED"/>
    <property type="match status" value="1"/>
</dbReference>
<feature type="repeat" description="ANK" evidence="3">
    <location>
        <begin position="77"/>
        <end position="109"/>
    </location>
</feature>
<evidence type="ECO:0000313" key="5">
    <source>
        <dbReference type="Proteomes" id="UP000192674"/>
    </source>
</evidence>